<proteinExistence type="predicted"/>
<accession>A0A0F9NQF1</accession>
<comment type="caution">
    <text evidence="2">The sequence shown here is derived from an EMBL/GenBank/DDBJ whole genome shotgun (WGS) entry which is preliminary data.</text>
</comment>
<protein>
    <submittedName>
        <fullName evidence="2">Uncharacterized protein</fullName>
    </submittedName>
</protein>
<name>A0A0F9NQF1_9ZZZZ</name>
<feature type="compositionally biased region" description="Basic and acidic residues" evidence="1">
    <location>
        <begin position="126"/>
        <end position="145"/>
    </location>
</feature>
<reference evidence="2" key="1">
    <citation type="journal article" date="2015" name="Nature">
        <title>Complex archaea that bridge the gap between prokaryotes and eukaryotes.</title>
        <authorList>
            <person name="Spang A."/>
            <person name="Saw J.H."/>
            <person name="Jorgensen S.L."/>
            <person name="Zaremba-Niedzwiedzka K."/>
            <person name="Martijn J."/>
            <person name="Lind A.E."/>
            <person name="van Eijk R."/>
            <person name="Schleper C."/>
            <person name="Guy L."/>
            <person name="Ettema T.J."/>
        </authorList>
    </citation>
    <scope>NUCLEOTIDE SEQUENCE</scope>
</reference>
<dbReference type="EMBL" id="LAZR01003269">
    <property type="protein sequence ID" value="KKN20144.1"/>
    <property type="molecule type" value="Genomic_DNA"/>
</dbReference>
<organism evidence="2">
    <name type="scientific">marine sediment metagenome</name>
    <dbReference type="NCBI Taxonomy" id="412755"/>
    <lineage>
        <taxon>unclassified sequences</taxon>
        <taxon>metagenomes</taxon>
        <taxon>ecological metagenomes</taxon>
    </lineage>
</organism>
<sequence length="145" mass="16345">MILETKARYFGAIDSIQVAVVLQEDDRSSAAPLLTSGTVEVLHGNAPMFTEQFSAEHRVLMFDGDTNYDTAEDQGLFYLFVMHPPVQQNMFARVTVTLSDDRTASQKVPIDALLVGDDDWQNPELPGREVIDHERDPDFPYRAQE</sequence>
<feature type="region of interest" description="Disordered" evidence="1">
    <location>
        <begin position="118"/>
        <end position="145"/>
    </location>
</feature>
<evidence type="ECO:0000313" key="2">
    <source>
        <dbReference type="EMBL" id="KKN20144.1"/>
    </source>
</evidence>
<gene>
    <name evidence="2" type="ORF">LCGC14_0938550</name>
</gene>
<evidence type="ECO:0000256" key="1">
    <source>
        <dbReference type="SAM" id="MobiDB-lite"/>
    </source>
</evidence>
<dbReference type="AlphaFoldDB" id="A0A0F9NQF1"/>